<evidence type="ECO:0000313" key="1">
    <source>
        <dbReference type="EMBL" id="ADD96589.1"/>
    </source>
</evidence>
<dbReference type="EMBL" id="GU943149">
    <property type="protein sequence ID" value="ADD96589.1"/>
    <property type="molecule type" value="Genomic_DNA"/>
</dbReference>
<proteinExistence type="predicted"/>
<reference evidence="1" key="1">
    <citation type="journal article" date="2010" name="ISME J.">
        <title>Metagenome of the Mediterranean deep chlorophyll maximum studied by direct and fosmid library 454 pyrosequencing.</title>
        <authorList>
            <person name="Ghai R."/>
            <person name="Martin-Cuadrado A.B."/>
            <person name="Molto A.G."/>
            <person name="Heredia I.G."/>
            <person name="Cabrera R."/>
            <person name="Martin J."/>
            <person name="Verdu M."/>
            <person name="Deschamps P."/>
            <person name="Moreira D."/>
            <person name="Lopez-Garcia P."/>
            <person name="Mira A."/>
            <person name="Rodriguez-Valera F."/>
        </authorList>
    </citation>
    <scope>NUCLEOTIDE SEQUENCE</scope>
</reference>
<dbReference type="AlphaFoldDB" id="D6PLI8"/>
<organism evidence="1">
    <name type="scientific">uncultured organism MedDCM-OCT-S11-C383</name>
    <dbReference type="NCBI Taxonomy" id="743662"/>
    <lineage>
        <taxon>unclassified sequences</taxon>
        <taxon>environmental samples</taxon>
    </lineage>
</organism>
<protein>
    <submittedName>
        <fullName evidence="1">Uncharacterized protein</fullName>
    </submittedName>
</protein>
<name>D6PLI8_9ZZZZ</name>
<accession>D6PLI8</accession>
<sequence length="109" mass="12045">MEDSTNNTTMVVQIDTNLDGVFNASDDFDSGELVNACELDENGSLVDETCAVSATHQFMQNATVGTYLFWVHRDHNGSQTVWNHSITVNKTCMRKMDRLPAIASVSVVM</sequence>